<keyword evidence="2" id="KW-1185">Reference proteome</keyword>
<organism evidence="1 2">
    <name type="scientific">Pedococcus dokdonensis</name>
    <dbReference type="NCBI Taxonomy" id="443156"/>
    <lineage>
        <taxon>Bacteria</taxon>
        <taxon>Bacillati</taxon>
        <taxon>Actinomycetota</taxon>
        <taxon>Actinomycetes</taxon>
        <taxon>Micrococcales</taxon>
        <taxon>Intrasporangiaceae</taxon>
        <taxon>Pedococcus</taxon>
    </lineage>
</organism>
<proteinExistence type="predicted"/>
<name>A0A1H0U9A9_9MICO</name>
<dbReference type="EMBL" id="LT629711">
    <property type="protein sequence ID" value="SDP62585.1"/>
    <property type="molecule type" value="Genomic_DNA"/>
</dbReference>
<protein>
    <submittedName>
        <fullName evidence="1">Sulfide:quinone oxidoreductase</fullName>
    </submittedName>
</protein>
<dbReference type="Proteomes" id="UP000199077">
    <property type="component" value="Chromosome I"/>
</dbReference>
<accession>A0A1H0U9A9</accession>
<dbReference type="AlphaFoldDB" id="A0A1H0U9A9"/>
<sequence>MIVNKLRRRLPAREWDITVVDRDDEHRYQPGYQV</sequence>
<reference evidence="2" key="1">
    <citation type="submission" date="2016-10" db="EMBL/GenBank/DDBJ databases">
        <authorList>
            <person name="Varghese N."/>
            <person name="Submissions S."/>
        </authorList>
    </citation>
    <scope>NUCLEOTIDE SEQUENCE [LARGE SCALE GENOMIC DNA]</scope>
    <source>
        <strain evidence="2">DSM 22329</strain>
    </source>
</reference>
<dbReference type="STRING" id="443156.SAMN04489867_3194"/>
<dbReference type="InterPro" id="IPR036188">
    <property type="entry name" value="FAD/NAD-bd_sf"/>
</dbReference>
<evidence type="ECO:0000313" key="2">
    <source>
        <dbReference type="Proteomes" id="UP000199077"/>
    </source>
</evidence>
<gene>
    <name evidence="1" type="ORF">SAMN04489867_3194</name>
</gene>
<evidence type="ECO:0000313" key="1">
    <source>
        <dbReference type="EMBL" id="SDP62585.1"/>
    </source>
</evidence>
<dbReference type="Gene3D" id="3.50.50.60">
    <property type="entry name" value="FAD/NAD(P)-binding domain"/>
    <property type="match status" value="1"/>
</dbReference>